<feature type="transmembrane region" description="Helical" evidence="1">
    <location>
        <begin position="220"/>
        <end position="237"/>
    </location>
</feature>
<accession>A0A2S7KPJ1</accession>
<feature type="transmembrane region" description="Helical" evidence="1">
    <location>
        <begin position="191"/>
        <end position="208"/>
    </location>
</feature>
<feature type="transmembrane region" description="Helical" evidence="1">
    <location>
        <begin position="406"/>
        <end position="427"/>
    </location>
</feature>
<evidence type="ECO:0000256" key="1">
    <source>
        <dbReference type="SAM" id="Phobius"/>
    </source>
</evidence>
<evidence type="ECO:0000313" key="3">
    <source>
        <dbReference type="Proteomes" id="UP000239800"/>
    </source>
</evidence>
<dbReference type="EMBL" id="MQUB01000001">
    <property type="protein sequence ID" value="PQB04498.1"/>
    <property type="molecule type" value="Genomic_DNA"/>
</dbReference>
<dbReference type="RefSeq" id="WP_104812423.1">
    <property type="nucleotide sequence ID" value="NZ_MQUB01000001.1"/>
</dbReference>
<keyword evidence="1" id="KW-1133">Transmembrane helix</keyword>
<sequence>MQNLIRGLWPHLLVLVVFVLASLIYFNPVLQGKTIFQSDIVQYIGMAKEQNDFREATGDETYWTNSAFAGMPTYQLGAKYPHNYIKKLDLLFRFLPRPADYLFLYFVGFYILMRVLKVKMPLAALGALAFGFSTYLIIILGVGHNAKAHAIAYMPLVLSGVLLCFRGRLMWGFLLTTIALALELVANHFQMTYYLGLLLVCVGVAYFIQATKEKQLKPYFKSVGVLLGAAILAAGLNSTNLMATKEYADTSTRGKSELTINPDGSTKQSTSGLDYDYITEYSYGIAESLNLYISRFMGGGSAEEAPKKSKAFDELLAMGASPSDARQIVGQVPMYWGDQTYVAAPAYVGAVVVFLALLSLFLVKGPMRWWLVSGFLLSLLLSWGKNFPILTDFFISYVPLYNKFRAVSSIQVILELVLPIMGTLGLMKMFSEEIATELKRKALIRSSAILGGLTALFYLTGGSLFSFSSPYDEFFIERIGLPFVDAVREDRLSLMKTDALRSLVLMLAVAALLWFFLKEKVREPVLIGGLTLLLLIDLIGVDRRYINEDDFVAARVMKEPFQQNGANMQILEDDQDYYRVLDNVNDPWNSAQASYYHHSIGGYHAAKPGRMQDIYEFYITEGNVGVLNMLNVRYIIAQNQNGGAVAQRNPFANGNAWLVDRVELVDNADQEILALDSLNTKTTAVVRKEHNELLPGVKGLHDSLSTIELTAYRPDHMVYDFKAQKDQLAVFSDTYYEKGWNAYIDGELTPHFRANYLLRALAIPAGEHQIEFRFEPVVIKRGGMISLGSSVLFVLLFAWSVYRWKKEESANPTP</sequence>
<dbReference type="AlphaFoldDB" id="A0A2S7KPJ1"/>
<feature type="transmembrane region" description="Helical" evidence="1">
    <location>
        <begin position="12"/>
        <end position="30"/>
    </location>
</feature>
<name>A0A2S7KPJ1_9FLAO</name>
<evidence type="ECO:0008006" key="4">
    <source>
        <dbReference type="Google" id="ProtNLM"/>
    </source>
</evidence>
<evidence type="ECO:0000313" key="2">
    <source>
        <dbReference type="EMBL" id="PQB04498.1"/>
    </source>
</evidence>
<feature type="transmembrane region" description="Helical" evidence="1">
    <location>
        <begin position="122"/>
        <end position="143"/>
    </location>
</feature>
<feature type="transmembrane region" description="Helical" evidence="1">
    <location>
        <begin position="99"/>
        <end position="116"/>
    </location>
</feature>
<dbReference type="InterPro" id="IPR018580">
    <property type="entry name" value="Uncharacterised_YfhO"/>
</dbReference>
<dbReference type="OrthoDB" id="9772884at2"/>
<feature type="transmembrane region" description="Helical" evidence="1">
    <location>
        <begin position="448"/>
        <end position="467"/>
    </location>
</feature>
<dbReference type="PANTHER" id="PTHR38454:SF1">
    <property type="entry name" value="INTEGRAL MEMBRANE PROTEIN"/>
    <property type="match status" value="1"/>
</dbReference>
<keyword evidence="3" id="KW-1185">Reference proteome</keyword>
<feature type="transmembrane region" description="Helical" evidence="1">
    <location>
        <begin position="783"/>
        <end position="802"/>
    </location>
</feature>
<feature type="transmembrane region" description="Helical" evidence="1">
    <location>
        <begin position="341"/>
        <end position="362"/>
    </location>
</feature>
<feature type="transmembrane region" description="Helical" evidence="1">
    <location>
        <begin position="524"/>
        <end position="541"/>
    </location>
</feature>
<dbReference type="Proteomes" id="UP000239800">
    <property type="component" value="Unassembled WGS sequence"/>
</dbReference>
<feature type="transmembrane region" description="Helical" evidence="1">
    <location>
        <begin position="499"/>
        <end position="517"/>
    </location>
</feature>
<dbReference type="PANTHER" id="PTHR38454">
    <property type="entry name" value="INTEGRAL MEMBRANE PROTEIN-RELATED"/>
    <property type="match status" value="1"/>
</dbReference>
<keyword evidence="1" id="KW-0812">Transmembrane</keyword>
<organism evidence="2 3">
    <name type="scientific">Aureitalea marina</name>
    <dbReference type="NCBI Taxonomy" id="930804"/>
    <lineage>
        <taxon>Bacteria</taxon>
        <taxon>Pseudomonadati</taxon>
        <taxon>Bacteroidota</taxon>
        <taxon>Flavobacteriia</taxon>
        <taxon>Flavobacteriales</taxon>
        <taxon>Flavobacteriaceae</taxon>
        <taxon>Aureitalea</taxon>
    </lineage>
</organism>
<proteinExistence type="predicted"/>
<dbReference type="Pfam" id="PF09586">
    <property type="entry name" value="YfhO"/>
    <property type="match status" value="1"/>
</dbReference>
<comment type="caution">
    <text evidence="2">The sequence shown here is derived from an EMBL/GenBank/DDBJ whole genome shotgun (WGS) entry which is preliminary data.</text>
</comment>
<keyword evidence="1" id="KW-0472">Membrane</keyword>
<feature type="transmembrane region" description="Helical" evidence="1">
    <location>
        <begin position="150"/>
        <end position="171"/>
    </location>
</feature>
<feature type="transmembrane region" description="Helical" evidence="1">
    <location>
        <begin position="369"/>
        <end position="386"/>
    </location>
</feature>
<reference evidence="2 3" key="1">
    <citation type="submission" date="2016-11" db="EMBL/GenBank/DDBJ databases">
        <title>Trade-off between light-utilization and light-protection in marine flavobacteria.</title>
        <authorList>
            <person name="Kumagai Y."/>
        </authorList>
    </citation>
    <scope>NUCLEOTIDE SEQUENCE [LARGE SCALE GENOMIC DNA]</scope>
    <source>
        <strain evidence="2 3">NBRC 107741</strain>
    </source>
</reference>
<gene>
    <name evidence="2" type="ORF">BST85_05985</name>
</gene>
<protein>
    <recommendedName>
        <fullName evidence="4">Membrane protein YfhO</fullName>
    </recommendedName>
</protein>